<dbReference type="EC" id="2.7.11.1" evidence="1"/>
<dbReference type="Proteomes" id="UP000287188">
    <property type="component" value="Unassembled WGS sequence"/>
</dbReference>
<keyword evidence="8" id="KW-1185">Reference proteome</keyword>
<dbReference type="InterPro" id="IPR050660">
    <property type="entry name" value="NEK_Ser/Thr_kinase"/>
</dbReference>
<evidence type="ECO:0000256" key="4">
    <source>
        <dbReference type="ARBA" id="ARBA00022777"/>
    </source>
</evidence>
<keyword evidence="2" id="KW-0808">Transferase</keyword>
<evidence type="ECO:0000256" key="1">
    <source>
        <dbReference type="ARBA" id="ARBA00012513"/>
    </source>
</evidence>
<keyword evidence="5" id="KW-0067">ATP-binding</keyword>
<dbReference type="EMBL" id="BIFS01000001">
    <property type="protein sequence ID" value="GCE16773.1"/>
    <property type="molecule type" value="Genomic_DNA"/>
</dbReference>
<dbReference type="Pfam" id="PF00069">
    <property type="entry name" value="Pkinase"/>
    <property type="match status" value="1"/>
</dbReference>
<organism evidence="7 8">
    <name type="scientific">Dictyobacter kobayashii</name>
    <dbReference type="NCBI Taxonomy" id="2014872"/>
    <lineage>
        <taxon>Bacteria</taxon>
        <taxon>Bacillati</taxon>
        <taxon>Chloroflexota</taxon>
        <taxon>Ktedonobacteria</taxon>
        <taxon>Ktedonobacterales</taxon>
        <taxon>Dictyobacteraceae</taxon>
        <taxon>Dictyobacter</taxon>
    </lineage>
</organism>
<keyword evidence="4" id="KW-0418">Kinase</keyword>
<proteinExistence type="predicted"/>
<dbReference type="AlphaFoldDB" id="A0A402ACF2"/>
<dbReference type="PANTHER" id="PTHR43671">
    <property type="entry name" value="SERINE/THREONINE-PROTEIN KINASE NEK"/>
    <property type="match status" value="1"/>
</dbReference>
<sequence>MGGYYHIYTKQGIIHRGIQPKAILINKDNNFLLTSFDLAILTSSIDHRLLPQQPGSQNYMAPEQFRGSVSQKSDQYALGCIAYELCTGHLPFDEPPFPLTPIDQIKPPIAPHFINPSVTPQVGYAILKSLSFKQKQ</sequence>
<evidence type="ECO:0000313" key="7">
    <source>
        <dbReference type="EMBL" id="GCE16773.1"/>
    </source>
</evidence>
<evidence type="ECO:0000256" key="5">
    <source>
        <dbReference type="ARBA" id="ARBA00022840"/>
    </source>
</evidence>
<dbReference type="GO" id="GO:0004674">
    <property type="term" value="F:protein serine/threonine kinase activity"/>
    <property type="evidence" value="ECO:0007669"/>
    <property type="project" value="UniProtKB-EC"/>
</dbReference>
<accession>A0A402ACF2</accession>
<dbReference type="SUPFAM" id="SSF56112">
    <property type="entry name" value="Protein kinase-like (PK-like)"/>
    <property type="match status" value="1"/>
</dbReference>
<dbReference type="GO" id="GO:0005524">
    <property type="term" value="F:ATP binding"/>
    <property type="evidence" value="ECO:0007669"/>
    <property type="project" value="UniProtKB-KW"/>
</dbReference>
<protein>
    <recommendedName>
        <fullName evidence="1">non-specific serine/threonine protein kinase</fullName>
        <ecNumber evidence="1">2.7.11.1</ecNumber>
    </recommendedName>
</protein>
<dbReference type="OrthoDB" id="9801841at2"/>
<evidence type="ECO:0000256" key="2">
    <source>
        <dbReference type="ARBA" id="ARBA00022679"/>
    </source>
</evidence>
<feature type="domain" description="Protein kinase" evidence="6">
    <location>
        <begin position="1"/>
        <end position="136"/>
    </location>
</feature>
<dbReference type="PROSITE" id="PS50011">
    <property type="entry name" value="PROTEIN_KINASE_DOM"/>
    <property type="match status" value="1"/>
</dbReference>
<dbReference type="Gene3D" id="1.10.510.10">
    <property type="entry name" value="Transferase(Phosphotransferase) domain 1"/>
    <property type="match status" value="1"/>
</dbReference>
<comment type="caution">
    <text evidence="7">The sequence shown here is derived from an EMBL/GenBank/DDBJ whole genome shotgun (WGS) entry which is preliminary data.</text>
</comment>
<dbReference type="RefSeq" id="WP_126548602.1">
    <property type="nucleotide sequence ID" value="NZ_BIFS01000001.1"/>
</dbReference>
<name>A0A402ACF2_9CHLR</name>
<dbReference type="InterPro" id="IPR000719">
    <property type="entry name" value="Prot_kinase_dom"/>
</dbReference>
<dbReference type="InterPro" id="IPR011009">
    <property type="entry name" value="Kinase-like_dom_sf"/>
</dbReference>
<evidence type="ECO:0000259" key="6">
    <source>
        <dbReference type="PROSITE" id="PS50011"/>
    </source>
</evidence>
<dbReference type="PANTHER" id="PTHR43671:SF13">
    <property type="entry name" value="SERINE_THREONINE-PROTEIN KINASE NEK2"/>
    <property type="match status" value="1"/>
</dbReference>
<keyword evidence="3" id="KW-0547">Nucleotide-binding</keyword>
<gene>
    <name evidence="7" type="ORF">KDK_05730</name>
</gene>
<reference evidence="8" key="1">
    <citation type="submission" date="2018-12" db="EMBL/GenBank/DDBJ databases">
        <title>Tengunoibacter tsumagoiensis gen. nov., sp. nov., Dictyobacter kobayashii sp. nov., D. alpinus sp. nov., and D. joshuensis sp. nov. and description of Dictyobacteraceae fam. nov. within the order Ktedonobacterales isolated from Tengu-no-mugimeshi.</title>
        <authorList>
            <person name="Wang C.M."/>
            <person name="Zheng Y."/>
            <person name="Sakai Y."/>
            <person name="Toyoda A."/>
            <person name="Minakuchi Y."/>
            <person name="Abe K."/>
            <person name="Yokota A."/>
            <person name="Yabe S."/>
        </authorList>
    </citation>
    <scope>NUCLEOTIDE SEQUENCE [LARGE SCALE GENOMIC DNA]</scope>
    <source>
        <strain evidence="8">Uno11</strain>
    </source>
</reference>
<evidence type="ECO:0000313" key="8">
    <source>
        <dbReference type="Proteomes" id="UP000287188"/>
    </source>
</evidence>
<evidence type="ECO:0000256" key="3">
    <source>
        <dbReference type="ARBA" id="ARBA00022741"/>
    </source>
</evidence>